<protein>
    <submittedName>
        <fullName evidence="3">Relaxase/mobilization nuclease-like protein</fullName>
    </submittedName>
</protein>
<dbReference type="RefSeq" id="WP_111593112.1">
    <property type="nucleotide sequence ID" value="NZ_QLMA01000005.1"/>
</dbReference>
<organism evidence="3 4">
    <name type="scientific">Chitinophaga dinghuensis</name>
    <dbReference type="NCBI Taxonomy" id="1539050"/>
    <lineage>
        <taxon>Bacteria</taxon>
        <taxon>Pseudomonadati</taxon>
        <taxon>Bacteroidota</taxon>
        <taxon>Chitinophagia</taxon>
        <taxon>Chitinophagales</taxon>
        <taxon>Chitinophagaceae</taxon>
        <taxon>Chitinophaga</taxon>
    </lineage>
</organism>
<proteinExistence type="predicted"/>
<dbReference type="Pfam" id="PF03432">
    <property type="entry name" value="Relaxase"/>
    <property type="match status" value="1"/>
</dbReference>
<dbReference type="Proteomes" id="UP000249819">
    <property type="component" value="Unassembled WGS sequence"/>
</dbReference>
<evidence type="ECO:0000259" key="2">
    <source>
        <dbReference type="Pfam" id="PF03432"/>
    </source>
</evidence>
<gene>
    <name evidence="3" type="ORF">CLV59_105198</name>
</gene>
<sequence>MVAKIKFPDSIYRVLNYNENKVKEGCATLIHVSNFLQDKEDMNFYDKLERFQHLHALNETVKTKNLHISLNFHPTEKFSPEKLVTIAEDYMKRIGFSEQPFLIYEHFDAGHPHIHIVTTSIKADGTPIRLHNIGKYKSEPARKAIQEQYGLVRAEDQKELLKDVHSVNAQKVIYGKGETKRSIINVLDAVLKSYKYSSLPELNAILRLYNVAADRGKEDSRIYQKGGLVYRILDERGNKVGVPVKASSIYSKPTLAYLEGRFHENQALKAPHAQRIKTTIDWILAGQRQLSVSQLIVSLEKDGISTVRRQNATGQLYSVTFIDHKTKCVFNGSTLGKQYSASALQQRCTISIQAPAGQTPVLKPYILTTGNHVKSDDTALTVSLQQNQLSTPPTAVTGGLAPTASGIIEHLVQPEYSFQTPEQRRKRKRRKRPSDND</sequence>
<dbReference type="OrthoDB" id="915634at2"/>
<keyword evidence="4" id="KW-1185">Reference proteome</keyword>
<dbReference type="EMBL" id="QLMA01000005">
    <property type="protein sequence ID" value="RAJ80091.1"/>
    <property type="molecule type" value="Genomic_DNA"/>
</dbReference>
<dbReference type="InterPro" id="IPR005094">
    <property type="entry name" value="Endonuclease_MobA/VirD2"/>
</dbReference>
<evidence type="ECO:0000256" key="1">
    <source>
        <dbReference type="SAM" id="MobiDB-lite"/>
    </source>
</evidence>
<feature type="region of interest" description="Disordered" evidence="1">
    <location>
        <begin position="418"/>
        <end position="437"/>
    </location>
</feature>
<feature type="domain" description="MobA/VirD2-like nuclease" evidence="2">
    <location>
        <begin position="17"/>
        <end position="151"/>
    </location>
</feature>
<feature type="compositionally biased region" description="Basic residues" evidence="1">
    <location>
        <begin position="424"/>
        <end position="437"/>
    </location>
</feature>
<reference evidence="3 4" key="1">
    <citation type="submission" date="2018-06" db="EMBL/GenBank/DDBJ databases">
        <title>Genomic Encyclopedia of Archaeal and Bacterial Type Strains, Phase II (KMG-II): from individual species to whole genera.</title>
        <authorList>
            <person name="Goeker M."/>
        </authorList>
    </citation>
    <scope>NUCLEOTIDE SEQUENCE [LARGE SCALE GENOMIC DNA]</scope>
    <source>
        <strain evidence="3 4">DSM 29821</strain>
    </source>
</reference>
<evidence type="ECO:0000313" key="3">
    <source>
        <dbReference type="EMBL" id="RAJ80091.1"/>
    </source>
</evidence>
<name>A0A327VVR7_9BACT</name>
<accession>A0A327VVR7</accession>
<dbReference type="AlphaFoldDB" id="A0A327VVR7"/>
<comment type="caution">
    <text evidence="3">The sequence shown here is derived from an EMBL/GenBank/DDBJ whole genome shotgun (WGS) entry which is preliminary data.</text>
</comment>
<evidence type="ECO:0000313" key="4">
    <source>
        <dbReference type="Proteomes" id="UP000249819"/>
    </source>
</evidence>